<name>A0ACC2ZRZ5_9EURO</name>
<gene>
    <name evidence="1" type="ORF">H2198_010308</name>
</gene>
<organism evidence="1 2">
    <name type="scientific">Neophaeococcomyces mojaviensis</name>
    <dbReference type="NCBI Taxonomy" id="3383035"/>
    <lineage>
        <taxon>Eukaryota</taxon>
        <taxon>Fungi</taxon>
        <taxon>Dikarya</taxon>
        <taxon>Ascomycota</taxon>
        <taxon>Pezizomycotina</taxon>
        <taxon>Eurotiomycetes</taxon>
        <taxon>Chaetothyriomycetidae</taxon>
        <taxon>Chaetothyriales</taxon>
        <taxon>Chaetothyriales incertae sedis</taxon>
        <taxon>Neophaeococcomyces</taxon>
    </lineage>
</organism>
<evidence type="ECO:0000313" key="1">
    <source>
        <dbReference type="EMBL" id="KAJ9650398.1"/>
    </source>
</evidence>
<sequence length="1256" mass="135037">MNDQRTFLQAVHTIPIELPPMRPVGADLDGFFDEDALTEADALDSAVDVELCRLPDGRYTMGVPVQPEAGAVLLSLGEALDLLRASLLEGDGARSVGVNRPRGFTLIELLLVLGVLALLIVAGFFIYKELRFRYAVAMEGRNVQTVVATVTTASAQYGSTDYLTLGASAGYSTKGMWNMNLPACQNGWCNDFGSVTKVSPAGCWITGMGAQVTNNAFEIQYSDLTRRECIGILNALGPAAPSAVRVFSPAPQWLGFCSPGTTGCSANGTRKVSALSQLPAGSGCNAQFKAPIGPEAAMDVPPEGLQRRPGRASRGNQQRWPASGQVPGPRRGDRSRDRLSRCPIGGLVDRLPPASRHGPRLDLRSRRVLSQQSKDVGNLGHSPHPPRRLERRAPTGATPMSKRNEYDREVAERVIAALEAGTAPWQRMWKPGQPNPSGGVPFNPTTGKPYRGGNAVNLRMRQMELGSTDSRWLTYKQATALGGQVRKGEKSTAIEYWKKSLRKGQDDDGNEDDTAAAKRSLTVFHARVFNASQIDGLPPPPPQPEIPEAFRHAAVEDALERLGVPVRHGGNEAFYSPQLDVIQMPEKQQFHAPDGYYAVALHEAGHATGHASRLNRDLGGGFGSERYAREELRAEIFSMMAGEALQLGHDPGQHHAYVASWIKALKEDPREIYRAAGDAQKMLDFLGIEPPAPLQVAEASHEADQQAAFVREFDLLLQRDYFIGIEAAGLDVSDVLRYRDAGTAQDAVDEYGRDYGLSPRGAWDPKPSPELEQELATGRTPGGARRTRRGDAMNALKEAIQRNDGDTVAALLQAQPDLVRDTYYLSDQPTTCPKCGARTQFTDGPQQAHMCGPCDYVFLAEEDPNPEPPMDLDREPIDLHAAALRGDVVTIRQAAHAGDDLDALNSRGMTAAHLALAGAYSYNHGKDRWEVSKPHLAAFHELLACGASVDVLNTQGFSVRQQADIMGLTDPDGPTTPTQLFGPLDRFAAVCEAVEQGNAQALRDNLASVPPDLGQRLRDPDGLGPNLLHVAANKGNAEVLGLLLRAPGLSRSDVLNAPHFGMTPLYMAASTGNVDAVHALLDAGARLETDAVASPLHVAAEQRSPAVLAALLERGLASPSVRDTNQATPLHVAARKGNTEHCRLLVEAGADLDARDSLERTPRQVAAGNAAVLAAMDDGLAARNARLVDEQRQEQQAHAVGSQPLAHATLEARLAALEAENAQLRAERTTLKAALEGVLGVDENPVPRSAGPNPKR</sequence>
<dbReference type="Proteomes" id="UP001172386">
    <property type="component" value="Unassembled WGS sequence"/>
</dbReference>
<keyword evidence="2" id="KW-1185">Reference proteome</keyword>
<reference evidence="1" key="1">
    <citation type="submission" date="2022-10" db="EMBL/GenBank/DDBJ databases">
        <title>Culturing micro-colonial fungi from biological soil crusts in the Mojave desert and describing Neophaeococcomyces mojavensis, and introducing the new genera and species Taxawa tesnikishii.</title>
        <authorList>
            <person name="Kurbessoian T."/>
            <person name="Stajich J.E."/>
        </authorList>
    </citation>
    <scope>NUCLEOTIDE SEQUENCE</scope>
    <source>
        <strain evidence="1">JES_112</strain>
    </source>
</reference>
<accession>A0ACC2ZRZ5</accession>
<proteinExistence type="predicted"/>
<protein>
    <submittedName>
        <fullName evidence="1">Uncharacterized protein</fullName>
    </submittedName>
</protein>
<dbReference type="EMBL" id="JAPDRQ010000346">
    <property type="protein sequence ID" value="KAJ9650398.1"/>
    <property type="molecule type" value="Genomic_DNA"/>
</dbReference>
<evidence type="ECO:0000313" key="2">
    <source>
        <dbReference type="Proteomes" id="UP001172386"/>
    </source>
</evidence>
<comment type="caution">
    <text evidence="1">The sequence shown here is derived from an EMBL/GenBank/DDBJ whole genome shotgun (WGS) entry which is preliminary data.</text>
</comment>